<evidence type="ECO:0000313" key="2">
    <source>
        <dbReference type="Proteomes" id="UP000736373"/>
    </source>
</evidence>
<organism evidence="1 2">
    <name type="scientific">Paraburkholderia podalyriae</name>
    <dbReference type="NCBI Taxonomy" id="1938811"/>
    <lineage>
        <taxon>Bacteria</taxon>
        <taxon>Pseudomonadati</taxon>
        <taxon>Pseudomonadota</taxon>
        <taxon>Betaproteobacteria</taxon>
        <taxon>Burkholderiales</taxon>
        <taxon>Burkholderiaceae</taxon>
        <taxon>Paraburkholderia</taxon>
    </lineage>
</organism>
<gene>
    <name evidence="1" type="ORF">F6X42_17845</name>
</gene>
<evidence type="ECO:0000313" key="1">
    <source>
        <dbReference type="EMBL" id="MBC8748398.1"/>
    </source>
</evidence>
<dbReference type="RefSeq" id="WP_187635451.1">
    <property type="nucleotide sequence ID" value="NZ_VZQQ01000013.1"/>
</dbReference>
<protein>
    <submittedName>
        <fullName evidence="1">Uncharacterized protein</fullName>
    </submittedName>
</protein>
<name>A0ABR7PQ76_9BURK</name>
<accession>A0ABR7PQ76</accession>
<dbReference type="Proteomes" id="UP000736373">
    <property type="component" value="Unassembled WGS sequence"/>
</dbReference>
<comment type="caution">
    <text evidence="1">The sequence shown here is derived from an EMBL/GenBank/DDBJ whole genome shotgun (WGS) entry which is preliminary data.</text>
</comment>
<keyword evidence="2" id="KW-1185">Reference proteome</keyword>
<proteinExistence type="predicted"/>
<sequence length="60" mass="6397">MSYLVIVGLQSRRFSHAAFRPDENARDTALQSIRDGIATLFGIDDSKNRDGAGGASSARG</sequence>
<dbReference type="EMBL" id="VZQQ01000013">
    <property type="protein sequence ID" value="MBC8748398.1"/>
    <property type="molecule type" value="Genomic_DNA"/>
</dbReference>
<reference evidence="1 2" key="1">
    <citation type="submission" date="2019-09" db="EMBL/GenBank/DDBJ databases">
        <title>Paraburkholderia podalyriae sp. nov., A South African Podalyria-associated rhizobium.</title>
        <authorList>
            <person name="Mavima L."/>
            <person name="Beukes C.W."/>
            <person name="Palmer M."/>
            <person name="De Meyer S.E."/>
            <person name="James E.K."/>
            <person name="Maluk M."/>
            <person name="Avontuur J.R."/>
            <person name="Chan W.Y."/>
            <person name="Venter S.N."/>
            <person name="Steenkamp E.T."/>
        </authorList>
    </citation>
    <scope>NUCLEOTIDE SEQUENCE [LARGE SCALE GENOMIC DNA]</scope>
    <source>
        <strain evidence="1 2">WC7.3b</strain>
    </source>
</reference>